<name>A0ACB8QPW5_9AGAM</name>
<sequence length="289" mass="31643">MAGQPKLRVAICGGGVGGLTLACALSQSPDIQIDIYEAAMRFAEIGAGIGLWWRGKRILTAMGLQEDVASIGAQFQDGRVPSMNYRKSDQSEGQHLATTTSRGGLSTVHRAEFHTILLRRLSPRVCTYTSKRLVTYVQPPNTHDPIQLKFSDGTVTTCDLLIGADGVNSVVRAAMMDERAVAVSRAGRHAEAVALRECATPRFCGSIVYRAIVPGEKLLRMAPQHRVLSAPYQHIIAYPISHGRFVNVALFFANHAQEGSVHPGPWVSKSDPREILRQFDGWETEVRQL</sequence>
<gene>
    <name evidence="1" type="ORF">K488DRAFT_23662</name>
</gene>
<comment type="caution">
    <text evidence="1">The sequence shown here is derived from an EMBL/GenBank/DDBJ whole genome shotgun (WGS) entry which is preliminary data.</text>
</comment>
<proteinExistence type="predicted"/>
<reference evidence="1" key="2">
    <citation type="journal article" date="2022" name="New Phytol.">
        <title>Evolutionary transition to the ectomycorrhizal habit in the genomes of a hyperdiverse lineage of mushroom-forming fungi.</title>
        <authorList>
            <person name="Looney B."/>
            <person name="Miyauchi S."/>
            <person name="Morin E."/>
            <person name="Drula E."/>
            <person name="Courty P.E."/>
            <person name="Kohler A."/>
            <person name="Kuo A."/>
            <person name="LaButti K."/>
            <person name="Pangilinan J."/>
            <person name="Lipzen A."/>
            <person name="Riley R."/>
            <person name="Andreopoulos W."/>
            <person name="He G."/>
            <person name="Johnson J."/>
            <person name="Nolan M."/>
            <person name="Tritt A."/>
            <person name="Barry K.W."/>
            <person name="Grigoriev I.V."/>
            <person name="Nagy L.G."/>
            <person name="Hibbett D."/>
            <person name="Henrissat B."/>
            <person name="Matheny P.B."/>
            <person name="Labbe J."/>
            <person name="Martin F.M."/>
        </authorList>
    </citation>
    <scope>NUCLEOTIDE SEQUENCE</scope>
    <source>
        <strain evidence="1">EC-137</strain>
    </source>
</reference>
<protein>
    <submittedName>
        <fullName evidence="1">Uncharacterized protein</fullName>
    </submittedName>
</protein>
<evidence type="ECO:0000313" key="2">
    <source>
        <dbReference type="Proteomes" id="UP000814128"/>
    </source>
</evidence>
<organism evidence="1 2">
    <name type="scientific">Vararia minispora EC-137</name>
    <dbReference type="NCBI Taxonomy" id="1314806"/>
    <lineage>
        <taxon>Eukaryota</taxon>
        <taxon>Fungi</taxon>
        <taxon>Dikarya</taxon>
        <taxon>Basidiomycota</taxon>
        <taxon>Agaricomycotina</taxon>
        <taxon>Agaricomycetes</taxon>
        <taxon>Russulales</taxon>
        <taxon>Lachnocladiaceae</taxon>
        <taxon>Vararia</taxon>
    </lineage>
</organism>
<dbReference type="Proteomes" id="UP000814128">
    <property type="component" value="Unassembled WGS sequence"/>
</dbReference>
<evidence type="ECO:0000313" key="1">
    <source>
        <dbReference type="EMBL" id="KAI0033745.1"/>
    </source>
</evidence>
<dbReference type="EMBL" id="MU273513">
    <property type="protein sequence ID" value="KAI0033745.1"/>
    <property type="molecule type" value="Genomic_DNA"/>
</dbReference>
<reference evidence="1" key="1">
    <citation type="submission" date="2021-02" db="EMBL/GenBank/DDBJ databases">
        <authorList>
            <consortium name="DOE Joint Genome Institute"/>
            <person name="Ahrendt S."/>
            <person name="Looney B.P."/>
            <person name="Miyauchi S."/>
            <person name="Morin E."/>
            <person name="Drula E."/>
            <person name="Courty P.E."/>
            <person name="Chicoki N."/>
            <person name="Fauchery L."/>
            <person name="Kohler A."/>
            <person name="Kuo A."/>
            <person name="Labutti K."/>
            <person name="Pangilinan J."/>
            <person name="Lipzen A."/>
            <person name="Riley R."/>
            <person name="Andreopoulos W."/>
            <person name="He G."/>
            <person name="Johnson J."/>
            <person name="Barry K.W."/>
            <person name="Grigoriev I.V."/>
            <person name="Nagy L."/>
            <person name="Hibbett D."/>
            <person name="Henrissat B."/>
            <person name="Matheny P.B."/>
            <person name="Labbe J."/>
            <person name="Martin F."/>
        </authorList>
    </citation>
    <scope>NUCLEOTIDE SEQUENCE</scope>
    <source>
        <strain evidence="1">EC-137</strain>
    </source>
</reference>
<accession>A0ACB8QPW5</accession>
<keyword evidence="2" id="KW-1185">Reference proteome</keyword>
<feature type="non-terminal residue" evidence="1">
    <location>
        <position position="289"/>
    </location>
</feature>